<dbReference type="GO" id="GO:0016787">
    <property type="term" value="F:hydrolase activity"/>
    <property type="evidence" value="ECO:0007669"/>
    <property type="project" value="UniProtKB-UniRule"/>
</dbReference>
<keyword evidence="4 6" id="KW-0067">ATP-binding</keyword>
<evidence type="ECO:0000256" key="5">
    <source>
        <dbReference type="ARBA" id="ARBA00023125"/>
    </source>
</evidence>
<dbReference type="Pfam" id="PF00580">
    <property type="entry name" value="UvrD-helicase"/>
    <property type="match status" value="1"/>
</dbReference>
<keyword evidence="1 6" id="KW-0547">Nucleotide-binding</keyword>
<evidence type="ECO:0000313" key="9">
    <source>
        <dbReference type="Proteomes" id="UP000195305"/>
    </source>
</evidence>
<proteinExistence type="predicted"/>
<dbReference type="GO" id="GO:0005524">
    <property type="term" value="F:ATP binding"/>
    <property type="evidence" value="ECO:0007669"/>
    <property type="project" value="UniProtKB-UniRule"/>
</dbReference>
<dbReference type="InterPro" id="IPR027417">
    <property type="entry name" value="P-loop_NTPase"/>
</dbReference>
<dbReference type="PANTHER" id="PTHR11070">
    <property type="entry name" value="UVRD / RECB / PCRA DNA HELICASE FAMILY MEMBER"/>
    <property type="match status" value="1"/>
</dbReference>
<dbReference type="PROSITE" id="PS51198">
    <property type="entry name" value="UVRD_HELICASE_ATP_BIND"/>
    <property type="match status" value="1"/>
</dbReference>
<dbReference type="Gene3D" id="1.10.10.160">
    <property type="match status" value="1"/>
</dbReference>
<dbReference type="GO" id="GO:0043138">
    <property type="term" value="F:3'-5' DNA helicase activity"/>
    <property type="evidence" value="ECO:0007669"/>
    <property type="project" value="TreeGrafter"/>
</dbReference>
<dbReference type="AlphaFoldDB" id="A0A1Y4T5T6"/>
<dbReference type="GO" id="GO:0003677">
    <property type="term" value="F:DNA binding"/>
    <property type="evidence" value="ECO:0007669"/>
    <property type="project" value="UniProtKB-KW"/>
</dbReference>
<dbReference type="Gene3D" id="3.40.50.300">
    <property type="entry name" value="P-loop containing nucleotide triphosphate hydrolases"/>
    <property type="match status" value="1"/>
</dbReference>
<name>A0A1Y4T5T6_9FIRM</name>
<accession>A0A1Y4T5T6</accession>
<evidence type="ECO:0000313" key="8">
    <source>
        <dbReference type="EMBL" id="OUQ36581.1"/>
    </source>
</evidence>
<protein>
    <recommendedName>
        <fullName evidence="7">UvrD-like helicase ATP-binding domain-containing protein</fullName>
    </recommendedName>
</protein>
<evidence type="ECO:0000256" key="4">
    <source>
        <dbReference type="ARBA" id="ARBA00022840"/>
    </source>
</evidence>
<dbReference type="Proteomes" id="UP000195305">
    <property type="component" value="Unassembled WGS sequence"/>
</dbReference>
<keyword evidence="5" id="KW-0238">DNA-binding</keyword>
<comment type="caution">
    <text evidence="8">The sequence shown here is derived from an EMBL/GenBank/DDBJ whole genome shotgun (WGS) entry which is preliminary data.</text>
</comment>
<sequence>MGDIHISDDEIKDIEKILLPKSCYFPEDARKVIRCWKSSEVVACPGSGKTTVLLAKLKILAERMPFPNGTGVCVLSHTNVAVNEIKTKLNKYADKLMSYPNYVGTIQAFIDQYVTKPYLKNISTTSIQVVDDVTYANHFYNLIWSDKRKTSPYHKLRYFIKFQVENGSNKFSSQVNYIQNLYFDNDGLFVRGQNRAIAGKNSASVSQYIQAKESLLKEEGIITYSDAYKYATEAISNLSSEYTDLFAKRFQYVFVDEYQDCDLLQRQVLNKLFEKNKTCVFHIGDPDQAIYSSEDSKEIGWTPDEDCIEMLCSNRYGQEIADFLVNLRTGNREIKSSKGCLKYIPTLIVFNNDSRNKVIETFINVLNQYNLYDSNGVYKVVGLVKREELKGLKIGDYWDGFDSKQNIRNLNRYWNHIYMIANELEKGKLYSVEKEVRKILCKLFDFMEIMDSESDSKYTIISIRKILLDKYYDLYTNCLIKLSKMRDYNVDEINYAIVDLANEIIGKEIDETDVFSKIPSYYLDKSILKTDCKSQDNVIFDETYKRKIVFDTVHGCKGETHDATLYVETEKNRSSDIKRVLPYLGVGKLGKGADVERSRKCVYVGMSRPSKLLCLAVQESTYIKSKNAFSNWNIVNAGDNKM</sequence>
<dbReference type="EMBL" id="NFLJ01000001">
    <property type="protein sequence ID" value="OUQ36581.1"/>
    <property type="molecule type" value="Genomic_DNA"/>
</dbReference>
<feature type="binding site" evidence="6">
    <location>
        <begin position="43"/>
        <end position="50"/>
    </location>
    <ligand>
        <name>ATP</name>
        <dbReference type="ChEBI" id="CHEBI:30616"/>
    </ligand>
</feature>
<keyword evidence="3 6" id="KW-0347">Helicase</keyword>
<gene>
    <name evidence="8" type="ORF">B5E75_00125</name>
</gene>
<dbReference type="InterPro" id="IPR014016">
    <property type="entry name" value="UvrD-like_ATP-bd"/>
</dbReference>
<organism evidence="8 9">
    <name type="scientific">Massilimicrobiota timonensis</name>
    <dbReference type="NCBI Taxonomy" id="1776392"/>
    <lineage>
        <taxon>Bacteria</taxon>
        <taxon>Bacillati</taxon>
        <taxon>Bacillota</taxon>
        <taxon>Erysipelotrichia</taxon>
        <taxon>Erysipelotrichales</taxon>
        <taxon>Erysipelotrichaceae</taxon>
        <taxon>Massilimicrobiota</taxon>
    </lineage>
</organism>
<evidence type="ECO:0000256" key="3">
    <source>
        <dbReference type="ARBA" id="ARBA00022806"/>
    </source>
</evidence>
<dbReference type="InterPro" id="IPR000212">
    <property type="entry name" value="DNA_helicase_UvrD/REP"/>
</dbReference>
<dbReference type="GO" id="GO:0000725">
    <property type="term" value="P:recombinational repair"/>
    <property type="evidence" value="ECO:0007669"/>
    <property type="project" value="TreeGrafter"/>
</dbReference>
<evidence type="ECO:0000256" key="2">
    <source>
        <dbReference type="ARBA" id="ARBA00022801"/>
    </source>
</evidence>
<dbReference type="OrthoDB" id="9765670at2"/>
<reference evidence="8 9" key="1">
    <citation type="journal article" date="2018" name="BMC Genomics">
        <title>Whole genome sequencing and function prediction of 133 gut anaerobes isolated from chicken caecum in pure cultures.</title>
        <authorList>
            <person name="Medvecky M."/>
            <person name="Cejkova D."/>
            <person name="Polansky O."/>
            <person name="Karasova D."/>
            <person name="Kubasova T."/>
            <person name="Cizek A."/>
            <person name="Rychlik I."/>
        </authorList>
    </citation>
    <scope>NUCLEOTIDE SEQUENCE [LARGE SCALE GENOMIC DNA]</scope>
    <source>
        <strain evidence="8 9">An13</strain>
    </source>
</reference>
<evidence type="ECO:0000256" key="6">
    <source>
        <dbReference type="PROSITE-ProRule" id="PRU00560"/>
    </source>
</evidence>
<evidence type="ECO:0000259" key="7">
    <source>
        <dbReference type="PROSITE" id="PS51198"/>
    </source>
</evidence>
<keyword evidence="2 6" id="KW-0378">Hydrolase</keyword>
<dbReference type="SUPFAM" id="SSF52540">
    <property type="entry name" value="P-loop containing nucleoside triphosphate hydrolases"/>
    <property type="match status" value="1"/>
</dbReference>
<dbReference type="InterPro" id="IPR013986">
    <property type="entry name" value="DExx_box_DNA_helicase_dom_sf"/>
</dbReference>
<dbReference type="RefSeq" id="WP_087356799.1">
    <property type="nucleotide sequence ID" value="NZ_NFLJ01000001.1"/>
</dbReference>
<keyword evidence="9" id="KW-1185">Reference proteome</keyword>
<dbReference type="PANTHER" id="PTHR11070:SF2">
    <property type="entry name" value="ATP-DEPENDENT DNA HELICASE SRS2"/>
    <property type="match status" value="1"/>
</dbReference>
<feature type="domain" description="UvrD-like helicase ATP-binding" evidence="7">
    <location>
        <begin position="22"/>
        <end position="330"/>
    </location>
</feature>
<evidence type="ECO:0000256" key="1">
    <source>
        <dbReference type="ARBA" id="ARBA00022741"/>
    </source>
</evidence>